<sequence>MHAVAAGTVDPTAQRLLATVNVPEDELAEEYAPTWFGQMTPEDFAEMFAEITPC</sequence>
<reference evidence="1 2" key="1">
    <citation type="submission" date="2018-03" db="EMBL/GenBank/DDBJ databases">
        <title>Genomic Encyclopedia of Type Strains, Phase III (KMG-III): the genomes of soil and plant-associated and newly described type strains.</title>
        <authorList>
            <person name="Whitman W."/>
        </authorList>
    </citation>
    <scope>NUCLEOTIDE SEQUENCE [LARGE SCALE GENOMIC DNA]</scope>
    <source>
        <strain evidence="1 2">VKM Ac-1602</strain>
    </source>
</reference>
<protein>
    <submittedName>
        <fullName evidence="1">Uncharacterized protein</fullName>
    </submittedName>
</protein>
<dbReference type="RefSeq" id="WP_160487383.1">
    <property type="nucleotide sequence ID" value="NZ_QGDV01000020.1"/>
</dbReference>
<dbReference type="Proteomes" id="UP000245674">
    <property type="component" value="Unassembled WGS sequence"/>
</dbReference>
<keyword evidence="2" id="KW-1185">Reference proteome</keyword>
<name>A0ABX5LCX4_9MICO</name>
<organism evidence="1 2">
    <name type="scientific">Rathayibacter iranicus NCPPB 2253 = VKM Ac-1602</name>
    <dbReference type="NCBI Taxonomy" id="1328868"/>
    <lineage>
        <taxon>Bacteria</taxon>
        <taxon>Bacillati</taxon>
        <taxon>Actinomycetota</taxon>
        <taxon>Actinomycetes</taxon>
        <taxon>Micrococcales</taxon>
        <taxon>Microbacteriaceae</taxon>
        <taxon>Rathayibacter</taxon>
    </lineage>
</organism>
<proteinExistence type="predicted"/>
<dbReference type="EMBL" id="QGDV01000020">
    <property type="protein sequence ID" value="PWJ61092.1"/>
    <property type="molecule type" value="Genomic_DNA"/>
</dbReference>
<evidence type="ECO:0000313" key="2">
    <source>
        <dbReference type="Proteomes" id="UP000245674"/>
    </source>
</evidence>
<comment type="caution">
    <text evidence="1">The sequence shown here is derived from an EMBL/GenBank/DDBJ whole genome shotgun (WGS) entry which is preliminary data.</text>
</comment>
<evidence type="ECO:0000313" key="1">
    <source>
        <dbReference type="EMBL" id="PWJ61092.1"/>
    </source>
</evidence>
<gene>
    <name evidence="1" type="ORF">B0H03_12030</name>
</gene>
<accession>A0ABX5LCX4</accession>